<gene>
    <name evidence="2" type="ORF">LCGC14_1312080</name>
</gene>
<dbReference type="EMBL" id="LAZR01007754">
    <property type="protein sequence ID" value="KKM83173.1"/>
    <property type="molecule type" value="Genomic_DNA"/>
</dbReference>
<evidence type="ECO:0000313" key="2">
    <source>
        <dbReference type="EMBL" id="KKM83173.1"/>
    </source>
</evidence>
<name>A0A0F9KMI6_9ZZZZ</name>
<feature type="transmembrane region" description="Helical" evidence="1">
    <location>
        <begin position="97"/>
        <end position="114"/>
    </location>
</feature>
<feature type="transmembrane region" description="Helical" evidence="1">
    <location>
        <begin position="59"/>
        <end position="77"/>
    </location>
</feature>
<proteinExistence type="predicted"/>
<protein>
    <submittedName>
        <fullName evidence="2">Uncharacterized protein</fullName>
    </submittedName>
</protein>
<comment type="caution">
    <text evidence="2">The sequence shown here is derived from an EMBL/GenBank/DDBJ whole genome shotgun (WGS) entry which is preliminary data.</text>
</comment>
<evidence type="ECO:0000256" key="1">
    <source>
        <dbReference type="SAM" id="Phobius"/>
    </source>
</evidence>
<accession>A0A0F9KMI6</accession>
<feature type="transmembrane region" description="Helical" evidence="1">
    <location>
        <begin position="34"/>
        <end position="52"/>
    </location>
</feature>
<reference evidence="2" key="1">
    <citation type="journal article" date="2015" name="Nature">
        <title>Complex archaea that bridge the gap between prokaryotes and eukaryotes.</title>
        <authorList>
            <person name="Spang A."/>
            <person name="Saw J.H."/>
            <person name="Jorgensen S.L."/>
            <person name="Zaremba-Niedzwiedzka K."/>
            <person name="Martijn J."/>
            <person name="Lind A.E."/>
            <person name="van Eijk R."/>
            <person name="Schleper C."/>
            <person name="Guy L."/>
            <person name="Ettema T.J."/>
        </authorList>
    </citation>
    <scope>NUCLEOTIDE SEQUENCE</scope>
</reference>
<organism evidence="2">
    <name type="scientific">marine sediment metagenome</name>
    <dbReference type="NCBI Taxonomy" id="412755"/>
    <lineage>
        <taxon>unclassified sequences</taxon>
        <taxon>metagenomes</taxon>
        <taxon>ecological metagenomes</taxon>
    </lineage>
</organism>
<keyword evidence="1" id="KW-0472">Membrane</keyword>
<dbReference type="AlphaFoldDB" id="A0A0F9KMI6"/>
<sequence length="127" mass="14808">MRNRYRQLQLSLAIMALCFLTSFNLPQWNGWEQVLSWPLHLIFVLALTRSFILVFGGNFFFPYWIALISLILLWEIVEPMWQPHLLNANLITQLDPYIDILVGLVGVLLATTVGNSHRFYLMEQQNG</sequence>
<keyword evidence="1" id="KW-0812">Transmembrane</keyword>
<keyword evidence="1" id="KW-1133">Transmembrane helix</keyword>